<sequence>MRRDGPLSVQLLKKLLEGVCDGRTSFPQFHPSLIIIDTIVNGQSIHAMVDTGATTSFISQAELDNIMHPPIQPLNIQLPDAFVEIKDFSFYMCIYNPHKH</sequence>
<dbReference type="OrthoDB" id="1939491at2759"/>
<name>A0A816GAY1_9BILA</name>
<evidence type="ECO:0000313" key="3">
    <source>
        <dbReference type="Proteomes" id="UP000663829"/>
    </source>
</evidence>
<dbReference type="Pfam" id="PF13975">
    <property type="entry name" value="gag-asp_proteas"/>
    <property type="match status" value="1"/>
</dbReference>
<evidence type="ECO:0000313" key="1">
    <source>
        <dbReference type="EMBL" id="CAF1671836.1"/>
    </source>
</evidence>
<protein>
    <submittedName>
        <fullName evidence="1">Uncharacterized protein</fullName>
    </submittedName>
</protein>
<keyword evidence="3" id="KW-1185">Reference proteome</keyword>
<evidence type="ECO:0000313" key="2">
    <source>
        <dbReference type="EMBL" id="CAF4648578.1"/>
    </source>
</evidence>
<dbReference type="Proteomes" id="UP000681722">
    <property type="component" value="Unassembled WGS sequence"/>
</dbReference>
<dbReference type="PROSITE" id="PS00141">
    <property type="entry name" value="ASP_PROTEASE"/>
    <property type="match status" value="1"/>
</dbReference>
<organism evidence="1 3">
    <name type="scientific">Didymodactylos carnosus</name>
    <dbReference type="NCBI Taxonomy" id="1234261"/>
    <lineage>
        <taxon>Eukaryota</taxon>
        <taxon>Metazoa</taxon>
        <taxon>Spiralia</taxon>
        <taxon>Gnathifera</taxon>
        <taxon>Rotifera</taxon>
        <taxon>Eurotatoria</taxon>
        <taxon>Bdelloidea</taxon>
        <taxon>Philodinida</taxon>
        <taxon>Philodinidae</taxon>
        <taxon>Didymodactylos</taxon>
    </lineage>
</organism>
<dbReference type="Gene3D" id="2.40.70.10">
    <property type="entry name" value="Acid Proteases"/>
    <property type="match status" value="1"/>
</dbReference>
<dbReference type="InterPro" id="IPR021109">
    <property type="entry name" value="Peptidase_aspartic_dom_sf"/>
</dbReference>
<proteinExistence type="predicted"/>
<dbReference type="EMBL" id="CAJNOQ010061320">
    <property type="protein sequence ID" value="CAF1671836.1"/>
    <property type="molecule type" value="Genomic_DNA"/>
</dbReference>
<reference evidence="1" key="1">
    <citation type="submission" date="2021-02" db="EMBL/GenBank/DDBJ databases">
        <authorList>
            <person name="Nowell W R."/>
        </authorList>
    </citation>
    <scope>NUCLEOTIDE SEQUENCE</scope>
</reference>
<gene>
    <name evidence="1" type="ORF">GPM918_LOCUS46341</name>
    <name evidence="2" type="ORF">SRO942_LOCUS50337</name>
</gene>
<feature type="non-terminal residue" evidence="1">
    <location>
        <position position="100"/>
    </location>
</feature>
<dbReference type="EMBL" id="CAJOBC010141789">
    <property type="protein sequence ID" value="CAF4648578.1"/>
    <property type="molecule type" value="Genomic_DNA"/>
</dbReference>
<comment type="caution">
    <text evidence="1">The sequence shown here is derived from an EMBL/GenBank/DDBJ whole genome shotgun (WGS) entry which is preliminary data.</text>
</comment>
<dbReference type="GO" id="GO:0006508">
    <property type="term" value="P:proteolysis"/>
    <property type="evidence" value="ECO:0007669"/>
    <property type="project" value="InterPro"/>
</dbReference>
<dbReference type="InterPro" id="IPR001969">
    <property type="entry name" value="Aspartic_peptidase_AS"/>
</dbReference>
<dbReference type="GO" id="GO:0004190">
    <property type="term" value="F:aspartic-type endopeptidase activity"/>
    <property type="evidence" value="ECO:0007669"/>
    <property type="project" value="InterPro"/>
</dbReference>
<dbReference type="SUPFAM" id="SSF50630">
    <property type="entry name" value="Acid proteases"/>
    <property type="match status" value="1"/>
</dbReference>
<dbReference type="AlphaFoldDB" id="A0A816GAY1"/>
<accession>A0A816GAY1</accession>
<dbReference type="Proteomes" id="UP000663829">
    <property type="component" value="Unassembled WGS sequence"/>
</dbReference>